<name>A0A1W2E7B1_9HYPH</name>
<accession>A0A1W2E7B1</accession>
<dbReference type="EMBL" id="FWXR01000022">
    <property type="protein sequence ID" value="SMD05669.1"/>
    <property type="molecule type" value="Genomic_DNA"/>
</dbReference>
<proteinExistence type="predicted"/>
<evidence type="ECO:0000313" key="2">
    <source>
        <dbReference type="Proteomes" id="UP000192656"/>
    </source>
</evidence>
<dbReference type="AlphaFoldDB" id="A0A1W2E7B1"/>
<dbReference type="Proteomes" id="UP000192656">
    <property type="component" value="Unassembled WGS sequence"/>
</dbReference>
<keyword evidence="2" id="KW-1185">Reference proteome</keyword>
<gene>
    <name evidence="1" type="ORF">SAMN06297251_12247</name>
</gene>
<organism evidence="1 2">
    <name type="scientific">Fulvimarina manganoxydans</name>
    <dbReference type="NCBI Taxonomy" id="937218"/>
    <lineage>
        <taxon>Bacteria</taxon>
        <taxon>Pseudomonadati</taxon>
        <taxon>Pseudomonadota</taxon>
        <taxon>Alphaproteobacteria</taxon>
        <taxon>Hyphomicrobiales</taxon>
        <taxon>Aurantimonadaceae</taxon>
        <taxon>Fulvimarina</taxon>
    </lineage>
</organism>
<protein>
    <submittedName>
        <fullName evidence="1">Uncharacterized protein</fullName>
    </submittedName>
</protein>
<sequence length="208" mass="22144">MVLLIRSSSILGSLRLAAASLVVIAVGVSSSKAETSVPGWTAGPAADATMDVGQRFTCDGPDCGGGFTCLYAAAPPRPPASRWLKVEDVTNPAVWPWGPVENWLAHKVNEVAGPVIPDPAAPASDWAIADKPLVIDLNGEGFARRIYSVKASGGALSVPLYFWTSKGRLFTMFCAIEGERLGRVRGAVHRLLSELHPGEPKRDIPERF</sequence>
<evidence type="ECO:0000313" key="1">
    <source>
        <dbReference type="EMBL" id="SMD05669.1"/>
    </source>
</evidence>
<reference evidence="1 2" key="1">
    <citation type="submission" date="2017-04" db="EMBL/GenBank/DDBJ databases">
        <authorList>
            <person name="Afonso C.L."/>
            <person name="Miller P.J."/>
            <person name="Scott M.A."/>
            <person name="Spackman E."/>
            <person name="Goraichik I."/>
            <person name="Dimitrov K.M."/>
            <person name="Suarez D.L."/>
            <person name="Swayne D.E."/>
        </authorList>
    </citation>
    <scope>NUCLEOTIDE SEQUENCE [LARGE SCALE GENOMIC DNA]</scope>
    <source>
        <strain evidence="1 2">CGMCC 1.10972</strain>
    </source>
</reference>